<evidence type="ECO:0000313" key="9">
    <source>
        <dbReference type="EMBL" id="MZL69503.1"/>
    </source>
</evidence>
<dbReference type="GO" id="GO:0009318">
    <property type="term" value="C:exodeoxyribonuclease VII complex"/>
    <property type="evidence" value="ECO:0007669"/>
    <property type="project" value="UniProtKB-UniRule"/>
</dbReference>
<proteinExistence type="inferred from homology"/>
<dbReference type="EC" id="3.1.11.6" evidence="5"/>
<evidence type="ECO:0000313" key="11">
    <source>
        <dbReference type="Proteomes" id="UP000184089"/>
    </source>
</evidence>
<dbReference type="GO" id="GO:0008855">
    <property type="term" value="F:exodeoxyribonuclease VII activity"/>
    <property type="evidence" value="ECO:0007669"/>
    <property type="project" value="UniProtKB-UniRule"/>
</dbReference>
<keyword evidence="2 5" id="KW-0540">Nuclease</keyword>
<dbReference type="InterPro" id="IPR025824">
    <property type="entry name" value="OB-fold_nuc-bd_dom"/>
</dbReference>
<dbReference type="PANTHER" id="PTHR30008">
    <property type="entry name" value="EXODEOXYRIBONUCLEASE 7 LARGE SUBUNIT"/>
    <property type="match status" value="1"/>
</dbReference>
<comment type="subunit">
    <text evidence="5">Heterooligomer composed of large and small subunits.</text>
</comment>
<dbReference type="CDD" id="cd04489">
    <property type="entry name" value="ExoVII_LU_OBF"/>
    <property type="match status" value="1"/>
</dbReference>
<evidence type="ECO:0000256" key="5">
    <source>
        <dbReference type="HAMAP-Rule" id="MF_00378"/>
    </source>
</evidence>
<dbReference type="GO" id="GO:0006308">
    <property type="term" value="P:DNA catabolic process"/>
    <property type="evidence" value="ECO:0007669"/>
    <property type="project" value="UniProtKB-UniRule"/>
</dbReference>
<comment type="caution">
    <text evidence="10">The sequence shown here is derived from an EMBL/GenBank/DDBJ whole genome shotgun (WGS) entry which is preliminary data.</text>
</comment>
<comment type="catalytic activity">
    <reaction evidence="5 6">
        <text>Exonucleolytic cleavage in either 5'- to 3'- or 3'- to 5'-direction to yield nucleoside 5'-phosphates.</text>
        <dbReference type="EC" id="3.1.11.6"/>
    </reaction>
</comment>
<evidence type="ECO:0000256" key="6">
    <source>
        <dbReference type="RuleBase" id="RU004355"/>
    </source>
</evidence>
<keyword evidence="1 5" id="KW-0963">Cytoplasm</keyword>
<dbReference type="NCBIfam" id="TIGR00237">
    <property type="entry name" value="xseA"/>
    <property type="match status" value="1"/>
</dbReference>
<dbReference type="Proteomes" id="UP000184089">
    <property type="component" value="Unassembled WGS sequence"/>
</dbReference>
<comment type="subcellular location">
    <subcellularLocation>
        <location evidence="5 6">Cytoplasm</location>
    </subcellularLocation>
</comment>
<name>A0AAQ1RV16_9FIRM</name>
<evidence type="ECO:0000259" key="7">
    <source>
        <dbReference type="Pfam" id="PF02601"/>
    </source>
</evidence>
<dbReference type="GO" id="GO:0003676">
    <property type="term" value="F:nucleic acid binding"/>
    <property type="evidence" value="ECO:0007669"/>
    <property type="project" value="InterPro"/>
</dbReference>
<evidence type="ECO:0000256" key="2">
    <source>
        <dbReference type="ARBA" id="ARBA00022722"/>
    </source>
</evidence>
<evidence type="ECO:0000256" key="3">
    <source>
        <dbReference type="ARBA" id="ARBA00022801"/>
    </source>
</evidence>
<accession>A0AAQ1RV16</accession>
<reference evidence="10" key="1">
    <citation type="submission" date="2016-11" db="EMBL/GenBank/DDBJ databases">
        <authorList>
            <person name="Varghese N."/>
            <person name="Submissions S."/>
        </authorList>
    </citation>
    <scope>NUCLEOTIDE SEQUENCE</scope>
    <source>
        <strain evidence="10">DSM 4029</strain>
    </source>
</reference>
<comment type="function">
    <text evidence="5">Bidirectionally degrades single-stranded DNA into large acid-insoluble oligonucleotides, which are then degraded further into small acid-soluble oligonucleotides.</text>
</comment>
<evidence type="ECO:0000256" key="1">
    <source>
        <dbReference type="ARBA" id="ARBA00022490"/>
    </source>
</evidence>
<evidence type="ECO:0000313" key="10">
    <source>
        <dbReference type="EMBL" id="SHF76443.1"/>
    </source>
</evidence>
<dbReference type="GO" id="GO:0005737">
    <property type="term" value="C:cytoplasm"/>
    <property type="evidence" value="ECO:0007669"/>
    <property type="project" value="UniProtKB-SubCell"/>
</dbReference>
<evidence type="ECO:0000259" key="8">
    <source>
        <dbReference type="Pfam" id="PF13742"/>
    </source>
</evidence>
<protein>
    <recommendedName>
        <fullName evidence="5">Exodeoxyribonuclease 7 large subunit</fullName>
        <ecNumber evidence="5">3.1.11.6</ecNumber>
    </recommendedName>
    <alternativeName>
        <fullName evidence="5">Exodeoxyribonuclease VII large subunit</fullName>
        <shortName evidence="5">Exonuclease VII large subunit</shortName>
    </alternativeName>
</protein>
<dbReference type="Proteomes" id="UP000474718">
    <property type="component" value="Unassembled WGS sequence"/>
</dbReference>
<dbReference type="RefSeq" id="WP_021659122.1">
    <property type="nucleotide sequence ID" value="NZ_FQVY01000001.1"/>
</dbReference>
<feature type="domain" description="OB-fold nucleic acid binding" evidence="8">
    <location>
        <begin position="6"/>
        <end position="101"/>
    </location>
</feature>
<dbReference type="InterPro" id="IPR003753">
    <property type="entry name" value="Exonuc_VII_L"/>
</dbReference>
<keyword evidence="3 5" id="KW-0378">Hydrolase</keyword>
<keyword evidence="12" id="KW-1185">Reference proteome</keyword>
<evidence type="ECO:0000256" key="4">
    <source>
        <dbReference type="ARBA" id="ARBA00022839"/>
    </source>
</evidence>
<dbReference type="EMBL" id="WWVX01000004">
    <property type="protein sequence ID" value="MZL69503.1"/>
    <property type="molecule type" value="Genomic_DNA"/>
</dbReference>
<reference evidence="9 12" key="3">
    <citation type="journal article" date="2019" name="Nat. Med.">
        <title>A library of human gut bacterial isolates paired with longitudinal multiomics data enables mechanistic microbiome research.</title>
        <authorList>
            <person name="Poyet M."/>
            <person name="Groussin M."/>
            <person name="Gibbons S.M."/>
            <person name="Avila-Pacheco J."/>
            <person name="Jiang X."/>
            <person name="Kearney S.M."/>
            <person name="Perrotta A.R."/>
            <person name="Berdy B."/>
            <person name="Zhao S."/>
            <person name="Lieberman T.D."/>
            <person name="Swanson P.K."/>
            <person name="Smith M."/>
            <person name="Roesemann S."/>
            <person name="Alexander J.E."/>
            <person name="Rich S.A."/>
            <person name="Livny J."/>
            <person name="Vlamakis H."/>
            <person name="Clish C."/>
            <person name="Bullock K."/>
            <person name="Deik A."/>
            <person name="Scott J."/>
            <person name="Pierce K.A."/>
            <person name="Xavier R.J."/>
            <person name="Alm E.J."/>
        </authorList>
    </citation>
    <scope>NUCLEOTIDE SEQUENCE [LARGE SCALE GENOMIC DNA]</scope>
    <source>
        <strain evidence="9 12">BIOML-A2</strain>
    </source>
</reference>
<dbReference type="AlphaFoldDB" id="A0AAQ1RV16"/>
<reference evidence="11" key="2">
    <citation type="submission" date="2016-11" db="EMBL/GenBank/DDBJ databases">
        <authorList>
            <person name="Jaros S."/>
            <person name="Januszkiewicz K."/>
            <person name="Wedrychowicz H."/>
        </authorList>
    </citation>
    <scope>NUCLEOTIDE SEQUENCE [LARGE SCALE GENOMIC DNA]</scope>
    <source>
        <strain evidence="11">DSM 4029</strain>
    </source>
</reference>
<dbReference type="Pfam" id="PF02601">
    <property type="entry name" value="Exonuc_VII_L"/>
    <property type="match status" value="1"/>
</dbReference>
<feature type="domain" description="Exonuclease VII large subunit C-terminal" evidence="7">
    <location>
        <begin position="125"/>
        <end position="336"/>
    </location>
</feature>
<dbReference type="Pfam" id="PF13742">
    <property type="entry name" value="tRNA_anti_2"/>
    <property type="match status" value="1"/>
</dbReference>
<dbReference type="PANTHER" id="PTHR30008:SF0">
    <property type="entry name" value="EXODEOXYRIBONUCLEASE 7 LARGE SUBUNIT"/>
    <property type="match status" value="1"/>
</dbReference>
<sequence length="412" mass="44770">MTGAALTVTQLNAYVKSIVESDGKLKDLLIRGEISSFHRHFRTGHLFFSLKDAGASIKVVMFQSYANRLAFSPEDGMSVIVRGAVSVFERDGVYQLYAKDILPEGVGARQLALEQLKRKLAAEGLFDAGRKKPLPPFPQHIALITSKSGAAVKDVLGVLARRYNLCTVSLIPVSVQGEAACPSIVRALRYVSIAGRYDACILTRGGGSQEDLWVFNREEIARAIADCPVPVISAVGHEIDFTIADLAADLRAPTPSAAAELVAPDSGEIARQLNGASLRMETALHRLYTRKKEALYQLQLRHRACSPAQLLGERGEGLAALRHRLQTACTKRLDKLEADWRSAADLCESLNPAKVLSRGYAIAQKDGAAVHSVMQIQPGDRLSLRFCDGEADCTVDQIGEEPSHADQKESEL</sequence>
<evidence type="ECO:0000313" key="12">
    <source>
        <dbReference type="Proteomes" id="UP000474718"/>
    </source>
</evidence>
<keyword evidence="4 5" id="KW-0269">Exonuclease</keyword>
<organism evidence="10 11">
    <name type="scientific">Bittarella massiliensis</name>
    <name type="common">ex Durand et al. 2017</name>
    <dbReference type="NCBI Taxonomy" id="1720313"/>
    <lineage>
        <taxon>Bacteria</taxon>
        <taxon>Bacillati</taxon>
        <taxon>Bacillota</taxon>
        <taxon>Clostridia</taxon>
        <taxon>Eubacteriales</taxon>
        <taxon>Oscillospiraceae</taxon>
        <taxon>Bittarella (ex Durand et al. 2017)</taxon>
    </lineage>
</organism>
<gene>
    <name evidence="5 9" type="primary">xseA</name>
    <name evidence="9" type="ORF">GT747_06990</name>
    <name evidence="10" type="ORF">SAMN05444424_0602</name>
</gene>
<dbReference type="EMBL" id="FQVY01000001">
    <property type="protein sequence ID" value="SHF76443.1"/>
    <property type="molecule type" value="Genomic_DNA"/>
</dbReference>
<dbReference type="InterPro" id="IPR020579">
    <property type="entry name" value="Exonuc_VII_lsu_C"/>
</dbReference>
<dbReference type="HAMAP" id="MF_00378">
    <property type="entry name" value="Exonuc_7_L"/>
    <property type="match status" value="1"/>
</dbReference>
<comment type="similarity">
    <text evidence="5 6">Belongs to the XseA family.</text>
</comment>